<dbReference type="AlphaFoldDB" id="A0AAJ6AP24"/>
<dbReference type="Proteomes" id="UP001224674">
    <property type="component" value="Chromosome"/>
</dbReference>
<dbReference type="InterPro" id="IPR018650">
    <property type="entry name" value="STSV1_Orf64"/>
</dbReference>
<feature type="region of interest" description="Disordered" evidence="1">
    <location>
        <begin position="356"/>
        <end position="380"/>
    </location>
</feature>
<gene>
    <name evidence="3" type="ORF">QDX21_01430</name>
</gene>
<dbReference type="RefSeq" id="WP_279674989.1">
    <property type="nucleotide sequence ID" value="NZ_CP122566.1"/>
</dbReference>
<feature type="transmembrane region" description="Helical" evidence="2">
    <location>
        <begin position="219"/>
        <end position="240"/>
    </location>
</feature>
<evidence type="ECO:0000313" key="4">
    <source>
        <dbReference type="Proteomes" id="UP001224674"/>
    </source>
</evidence>
<name>A0AAJ6AP24_9MICC</name>
<sequence length="525" mass="58537">MQQNTQQTQAEAETGPAIPSRAKVWCHLGILMAVAIAVYITHSILRFNGYHAKGFDLGIFDQAVGQYSLFKPPIVPIKGDGFHLLGDHFHPILALLSPFYWIWDDPRMLGIIMALALASTAIPVYFFTQRRSHHHVCALVVSTALLAFWPFQAMVNWDFHEVTLGVPVIAWAMWALDARRFWLACGLSLILLTVREDMGITLVAIAVVMLFYRAWWQALVTAVSGMIGFVVVLQVVIPYFSPSGEFSYWEYTALGEDLGSSLAFMLTNPLETIGILFDHPLKIGLWLLHFVPLLLLPLLSPITLAATPLLLSRLFNDRLNVWAPVYQYDAMPSVILMLAAVDGAYRLTRWVRTWPDSSQTPGTNHLPKDPTEATTGQPRPRPAFVVGTVVLGVSLVGTVTFPAVFPFHQLLTASYWIPSEKAQAFDRAVSMIPDDVCVEAADHAAPHLSTRTAVGLHGTLNDDRSTWMIIDDEVEELGGNHPLTPSQAFDRAERLGFEVVWEDQGVWVLHRDQPVDPACSQYLHR</sequence>
<proteinExistence type="predicted"/>
<keyword evidence="2" id="KW-0812">Transmembrane</keyword>
<keyword evidence="2" id="KW-0472">Membrane</keyword>
<keyword evidence="2" id="KW-1133">Transmembrane helix</keyword>
<evidence type="ECO:0000256" key="1">
    <source>
        <dbReference type="SAM" id="MobiDB-lite"/>
    </source>
</evidence>
<dbReference type="EMBL" id="CP122566">
    <property type="protein sequence ID" value="WGH93505.1"/>
    <property type="molecule type" value="Genomic_DNA"/>
</dbReference>
<organism evidence="3 4">
    <name type="scientific">Auritidibacter ignavus</name>
    <dbReference type="NCBI Taxonomy" id="678932"/>
    <lineage>
        <taxon>Bacteria</taxon>
        <taxon>Bacillati</taxon>
        <taxon>Actinomycetota</taxon>
        <taxon>Actinomycetes</taxon>
        <taxon>Micrococcales</taxon>
        <taxon>Micrococcaceae</taxon>
        <taxon>Auritidibacter</taxon>
    </lineage>
</organism>
<accession>A0AAJ6AP24</accession>
<feature type="transmembrane region" description="Helical" evidence="2">
    <location>
        <begin position="383"/>
        <end position="405"/>
    </location>
</feature>
<keyword evidence="4" id="KW-1185">Reference proteome</keyword>
<feature type="transmembrane region" description="Helical" evidence="2">
    <location>
        <begin position="24"/>
        <end position="45"/>
    </location>
</feature>
<dbReference type="Pfam" id="PF09852">
    <property type="entry name" value="DUF2079"/>
    <property type="match status" value="1"/>
</dbReference>
<protein>
    <submittedName>
        <fullName evidence="3">DUF2079 domain-containing protein</fullName>
    </submittedName>
</protein>
<feature type="transmembrane region" description="Helical" evidence="2">
    <location>
        <begin position="181"/>
        <end position="212"/>
    </location>
</feature>
<evidence type="ECO:0000256" key="2">
    <source>
        <dbReference type="SAM" id="Phobius"/>
    </source>
</evidence>
<feature type="transmembrane region" description="Helical" evidence="2">
    <location>
        <begin position="284"/>
        <end position="306"/>
    </location>
</feature>
<evidence type="ECO:0000313" key="3">
    <source>
        <dbReference type="EMBL" id="WGH93505.1"/>
    </source>
</evidence>
<feature type="transmembrane region" description="Helical" evidence="2">
    <location>
        <begin position="135"/>
        <end position="155"/>
    </location>
</feature>
<reference evidence="3 4" key="1">
    <citation type="submission" date="2023-03" db="EMBL/GenBank/DDBJ databases">
        <title>Complete genome sequences of several Auritidibacter ignavus strains isolated from ear infections.</title>
        <authorList>
            <person name="Baehr T."/>
            <person name="Baumhoegger A.M."/>
        </authorList>
    </citation>
    <scope>NUCLEOTIDE SEQUENCE [LARGE SCALE GENOMIC DNA]</scope>
    <source>
        <strain evidence="3 4">BABAE-6</strain>
    </source>
</reference>
<feature type="transmembrane region" description="Helical" evidence="2">
    <location>
        <begin position="108"/>
        <end position="128"/>
    </location>
</feature>